<feature type="chain" id="PRO_5026088712" evidence="2">
    <location>
        <begin position="21"/>
        <end position="309"/>
    </location>
</feature>
<dbReference type="AlphaFoldDB" id="A0A6I1E1L9"/>
<keyword evidence="2" id="KW-0732">Signal</keyword>
<dbReference type="Pfam" id="PF20434">
    <property type="entry name" value="BD-FAE"/>
    <property type="match status" value="1"/>
</dbReference>
<dbReference type="InterPro" id="IPR049492">
    <property type="entry name" value="BD-FAE-like_dom"/>
</dbReference>
<evidence type="ECO:0000313" key="5">
    <source>
        <dbReference type="Proteomes" id="UP000429785"/>
    </source>
</evidence>
<dbReference type="SUPFAM" id="SSF53474">
    <property type="entry name" value="alpha/beta-Hydrolases"/>
    <property type="match status" value="1"/>
</dbReference>
<dbReference type="InterPro" id="IPR050300">
    <property type="entry name" value="GDXG_lipolytic_enzyme"/>
</dbReference>
<gene>
    <name evidence="4" type="ORF">F8C76_02830</name>
</gene>
<dbReference type="PANTHER" id="PTHR48081:SF6">
    <property type="entry name" value="PEPTIDASE S9 PROLYL OLIGOPEPTIDASE CATALYTIC DOMAIN-CONTAINING PROTEIN"/>
    <property type="match status" value="1"/>
</dbReference>
<dbReference type="GO" id="GO:0016787">
    <property type="term" value="F:hydrolase activity"/>
    <property type="evidence" value="ECO:0007669"/>
    <property type="project" value="UniProtKB-KW"/>
</dbReference>
<organism evidence="4 5">
    <name type="scientific">Flagellimonas olearia</name>
    <dbReference type="NCBI Taxonomy" id="552546"/>
    <lineage>
        <taxon>Bacteria</taxon>
        <taxon>Pseudomonadati</taxon>
        <taxon>Bacteroidota</taxon>
        <taxon>Flavobacteriia</taxon>
        <taxon>Flavobacteriales</taxon>
        <taxon>Flavobacteriaceae</taxon>
        <taxon>Flagellimonas</taxon>
    </lineage>
</organism>
<accession>A0A6I1E1L9</accession>
<proteinExistence type="predicted"/>
<feature type="signal peptide" evidence="2">
    <location>
        <begin position="1"/>
        <end position="20"/>
    </location>
</feature>
<dbReference type="Proteomes" id="UP000429785">
    <property type="component" value="Unassembled WGS sequence"/>
</dbReference>
<sequence>MKTIKKLALVFVFISVNASAQDAIVPLWPNAVPNQNMDTDEKEQVEYRESGIIWVTNVQKPTLEVYLPAKGNANGKAVVIFPGGGYSGLAYDWEGRDIAKALNGNGVAGIVVKYRLPRSKSIVADQHIVPLQDAQRAIRLVRSKAKEWNLAENEIGVMGFSAGGHLASTLGTHFEDVVYPAQDVIDGISARPDFMALIYPVITLKEPAVNMGSRESLVGKEPTMEQLNYLSNEKQVKDNTPPTFLLHAADDNPVPVENSLMFFEALKAHNISTTMHIYPSGGHGFSLGHKNKGLKNWLDLFVAWLENLD</sequence>
<evidence type="ECO:0000256" key="2">
    <source>
        <dbReference type="SAM" id="SignalP"/>
    </source>
</evidence>
<evidence type="ECO:0000256" key="1">
    <source>
        <dbReference type="ARBA" id="ARBA00022801"/>
    </source>
</evidence>
<name>A0A6I1E1L9_9FLAO</name>
<dbReference type="OrthoDB" id="9794725at2"/>
<evidence type="ECO:0000259" key="3">
    <source>
        <dbReference type="Pfam" id="PF20434"/>
    </source>
</evidence>
<reference evidence="4 5" key="1">
    <citation type="submission" date="2019-10" db="EMBL/GenBank/DDBJ databases">
        <title>Muricauda olearia CL-SS4 JCM15563 genome.</title>
        <authorList>
            <person name="Liu L."/>
        </authorList>
    </citation>
    <scope>NUCLEOTIDE SEQUENCE [LARGE SCALE GENOMIC DNA]</scope>
    <source>
        <strain evidence="4 5">CL-SS4</strain>
    </source>
</reference>
<dbReference type="PANTHER" id="PTHR48081">
    <property type="entry name" value="AB HYDROLASE SUPERFAMILY PROTEIN C4A8.06C"/>
    <property type="match status" value="1"/>
</dbReference>
<comment type="caution">
    <text evidence="4">The sequence shown here is derived from an EMBL/GenBank/DDBJ whole genome shotgun (WGS) entry which is preliminary data.</text>
</comment>
<dbReference type="EMBL" id="WELG01000001">
    <property type="protein sequence ID" value="KAB7531723.1"/>
    <property type="molecule type" value="Genomic_DNA"/>
</dbReference>
<feature type="domain" description="BD-FAE-like" evidence="3">
    <location>
        <begin position="63"/>
        <end position="266"/>
    </location>
</feature>
<protein>
    <submittedName>
        <fullName evidence="4">Prolyl oligopeptidase family serine peptidase</fullName>
    </submittedName>
</protein>
<dbReference type="InterPro" id="IPR029058">
    <property type="entry name" value="AB_hydrolase_fold"/>
</dbReference>
<keyword evidence="1" id="KW-0378">Hydrolase</keyword>
<evidence type="ECO:0000313" key="4">
    <source>
        <dbReference type="EMBL" id="KAB7531723.1"/>
    </source>
</evidence>
<dbReference type="Gene3D" id="3.40.50.1820">
    <property type="entry name" value="alpha/beta hydrolase"/>
    <property type="match status" value="1"/>
</dbReference>